<feature type="signal peptide" evidence="7">
    <location>
        <begin position="1"/>
        <end position="21"/>
    </location>
</feature>
<keyword evidence="2" id="KW-0812">Transmembrane</keyword>
<name>A0A4Y9ZYP8_9AGAM</name>
<dbReference type="Gene3D" id="2.70.130.10">
    <property type="entry name" value="Mannose-6-phosphate receptor binding domain"/>
    <property type="match status" value="1"/>
</dbReference>
<keyword evidence="4" id="KW-1133">Transmembrane helix</keyword>
<dbReference type="Pfam" id="PF09451">
    <property type="entry name" value="ATG27"/>
    <property type="match status" value="1"/>
</dbReference>
<evidence type="ECO:0000256" key="3">
    <source>
        <dbReference type="ARBA" id="ARBA00022729"/>
    </source>
</evidence>
<dbReference type="EMBL" id="SFCI01000521">
    <property type="protein sequence ID" value="TFY79320.1"/>
    <property type="molecule type" value="Genomic_DNA"/>
</dbReference>
<comment type="subcellular location">
    <subcellularLocation>
        <location evidence="1">Membrane</location>
        <topology evidence="1">Single-pass membrane protein</topology>
    </subcellularLocation>
</comment>
<evidence type="ECO:0000256" key="5">
    <source>
        <dbReference type="ARBA" id="ARBA00023136"/>
    </source>
</evidence>
<comment type="caution">
    <text evidence="8">The sequence shown here is derived from an EMBL/GenBank/DDBJ whole genome shotgun (WGS) entry which is preliminary data.</text>
</comment>
<dbReference type="Proteomes" id="UP000298061">
    <property type="component" value="Unassembled WGS sequence"/>
</dbReference>
<sequence>MPSSFLVRLAAVSLVCALAVAADVKTLKSLVEECRFSINDYRFDLCPLFESAEALKQIITSQAVTPPTVTKIVYQLSLNGPLSRSEKLPDHEQCPDGTWFCMTTINRRTEPYESEDPRILQVVPIVFDAPDSSAASSEGFGVVAGLGKSDGKTHPTLLVRLTGGQYVNKPQRALLVFRCNHKSEEPTQPTYSWSWNGTHAFDWTTKYACGHARGADTAPGSPHDPGIPPGEDQDLIGTLPERHWITKHSLTTILLCAA</sequence>
<dbReference type="GO" id="GO:0016020">
    <property type="term" value="C:membrane"/>
    <property type="evidence" value="ECO:0007669"/>
    <property type="project" value="UniProtKB-SubCell"/>
</dbReference>
<gene>
    <name evidence="8" type="ORF">EWM64_g4692</name>
</gene>
<dbReference type="OrthoDB" id="29460at2759"/>
<proteinExistence type="predicted"/>
<evidence type="ECO:0000313" key="9">
    <source>
        <dbReference type="Proteomes" id="UP000298061"/>
    </source>
</evidence>
<dbReference type="SUPFAM" id="SSF50911">
    <property type="entry name" value="Mannose 6-phosphate receptor domain"/>
    <property type="match status" value="1"/>
</dbReference>
<evidence type="ECO:0000256" key="6">
    <source>
        <dbReference type="SAM" id="MobiDB-lite"/>
    </source>
</evidence>
<evidence type="ECO:0000313" key="8">
    <source>
        <dbReference type="EMBL" id="TFY79320.1"/>
    </source>
</evidence>
<reference evidence="8 9" key="1">
    <citation type="submission" date="2019-02" db="EMBL/GenBank/DDBJ databases">
        <title>Genome sequencing of the rare red list fungi Hericium alpestre (H. flagellum).</title>
        <authorList>
            <person name="Buettner E."/>
            <person name="Kellner H."/>
        </authorList>
    </citation>
    <scope>NUCLEOTIDE SEQUENCE [LARGE SCALE GENOMIC DNA]</scope>
    <source>
        <strain evidence="8 9">DSM 108284</strain>
    </source>
</reference>
<evidence type="ECO:0000256" key="7">
    <source>
        <dbReference type="SAM" id="SignalP"/>
    </source>
</evidence>
<feature type="region of interest" description="Disordered" evidence="6">
    <location>
        <begin position="214"/>
        <end position="236"/>
    </location>
</feature>
<evidence type="ECO:0000256" key="2">
    <source>
        <dbReference type="ARBA" id="ARBA00022692"/>
    </source>
</evidence>
<keyword evidence="9" id="KW-1185">Reference proteome</keyword>
<dbReference type="AlphaFoldDB" id="A0A4Y9ZYP8"/>
<accession>A0A4Y9ZYP8</accession>
<keyword evidence="3 7" id="KW-0732">Signal</keyword>
<evidence type="ECO:0000256" key="1">
    <source>
        <dbReference type="ARBA" id="ARBA00004167"/>
    </source>
</evidence>
<feature type="chain" id="PRO_5021452510" evidence="7">
    <location>
        <begin position="22"/>
        <end position="258"/>
    </location>
</feature>
<keyword evidence="5" id="KW-0472">Membrane</keyword>
<dbReference type="InterPro" id="IPR018939">
    <property type="entry name" value="Autophagy-rel_prot_27"/>
</dbReference>
<protein>
    <submittedName>
        <fullName evidence="8">Uncharacterized protein</fullName>
    </submittedName>
</protein>
<evidence type="ECO:0000256" key="4">
    <source>
        <dbReference type="ARBA" id="ARBA00022989"/>
    </source>
</evidence>
<organism evidence="8 9">
    <name type="scientific">Hericium alpestre</name>
    <dbReference type="NCBI Taxonomy" id="135208"/>
    <lineage>
        <taxon>Eukaryota</taxon>
        <taxon>Fungi</taxon>
        <taxon>Dikarya</taxon>
        <taxon>Basidiomycota</taxon>
        <taxon>Agaricomycotina</taxon>
        <taxon>Agaricomycetes</taxon>
        <taxon>Russulales</taxon>
        <taxon>Hericiaceae</taxon>
        <taxon>Hericium</taxon>
    </lineage>
</organism>
<dbReference type="InterPro" id="IPR009011">
    <property type="entry name" value="Man6P_isomerase_rcpt-bd_dom_sf"/>
</dbReference>